<comment type="similarity">
    <text evidence="1">Belongs to the methyltransferase superfamily.</text>
</comment>
<dbReference type="Pfam" id="PF08241">
    <property type="entry name" value="Methyltransf_11"/>
    <property type="match status" value="1"/>
</dbReference>
<dbReference type="AlphaFoldDB" id="A0A2L1US41"/>
<keyword evidence="3" id="KW-0808">Transferase</keyword>
<protein>
    <submittedName>
        <fullName evidence="5">SAM-dependent methyltransferase</fullName>
    </submittedName>
</protein>
<gene>
    <name evidence="5" type="ORF">BV494_12125</name>
</gene>
<dbReference type="GO" id="GO:0032259">
    <property type="term" value="P:methylation"/>
    <property type="evidence" value="ECO:0007669"/>
    <property type="project" value="UniProtKB-KW"/>
</dbReference>
<proteinExistence type="inferred from homology"/>
<name>A0A2L1US41_9GAMM</name>
<evidence type="ECO:0000256" key="1">
    <source>
        <dbReference type="ARBA" id="ARBA00008361"/>
    </source>
</evidence>
<dbReference type="InterPro" id="IPR013216">
    <property type="entry name" value="Methyltransf_11"/>
</dbReference>
<dbReference type="InterPro" id="IPR029063">
    <property type="entry name" value="SAM-dependent_MTases_sf"/>
</dbReference>
<dbReference type="Gene3D" id="3.40.50.150">
    <property type="entry name" value="Vaccinia Virus protein VP39"/>
    <property type="match status" value="1"/>
</dbReference>
<evidence type="ECO:0000313" key="5">
    <source>
        <dbReference type="EMBL" id="AVF35628.1"/>
    </source>
</evidence>
<evidence type="ECO:0000256" key="3">
    <source>
        <dbReference type="ARBA" id="ARBA00022679"/>
    </source>
</evidence>
<dbReference type="GO" id="GO:0008757">
    <property type="term" value="F:S-adenosylmethionine-dependent methyltransferase activity"/>
    <property type="evidence" value="ECO:0007669"/>
    <property type="project" value="InterPro"/>
</dbReference>
<feature type="domain" description="Methyltransferase type 11" evidence="4">
    <location>
        <begin position="52"/>
        <end position="147"/>
    </location>
</feature>
<dbReference type="CDD" id="cd02440">
    <property type="entry name" value="AdoMet_MTases"/>
    <property type="match status" value="1"/>
</dbReference>
<dbReference type="EMBL" id="CP019062">
    <property type="protein sequence ID" value="AVF35628.1"/>
    <property type="molecule type" value="Genomic_DNA"/>
</dbReference>
<dbReference type="PANTHER" id="PTHR44942:SF4">
    <property type="entry name" value="METHYLTRANSFERASE TYPE 11 DOMAIN-CONTAINING PROTEIN"/>
    <property type="match status" value="1"/>
</dbReference>
<dbReference type="InterPro" id="IPR051052">
    <property type="entry name" value="Diverse_substrate_MTase"/>
</dbReference>
<reference evidence="6" key="1">
    <citation type="submission" date="2017-01" db="EMBL/GenBank/DDBJ databases">
        <title>Genome sequence of Rouxiella sp. ERMR1:05.</title>
        <authorList>
            <person name="Kumar R."/>
            <person name="Singh D."/>
            <person name="Kumar S."/>
        </authorList>
    </citation>
    <scope>NUCLEOTIDE SEQUENCE [LARGE SCALE GENOMIC DNA]</scope>
    <source>
        <strain evidence="6">ERMR1:05</strain>
    </source>
</reference>
<evidence type="ECO:0000259" key="4">
    <source>
        <dbReference type="Pfam" id="PF08241"/>
    </source>
</evidence>
<keyword evidence="2 5" id="KW-0489">Methyltransferase</keyword>
<dbReference type="KEGG" id="rox:BV494_12125"/>
<dbReference type="Proteomes" id="UP000239197">
    <property type="component" value="Chromosome"/>
</dbReference>
<organism evidence="5 6">
    <name type="scientific">Rahnella sikkimica</name>
    <dbReference type="NCBI Taxonomy" id="1805933"/>
    <lineage>
        <taxon>Bacteria</taxon>
        <taxon>Pseudomonadati</taxon>
        <taxon>Pseudomonadota</taxon>
        <taxon>Gammaproteobacteria</taxon>
        <taxon>Enterobacterales</taxon>
        <taxon>Yersiniaceae</taxon>
        <taxon>Rahnella</taxon>
    </lineage>
</organism>
<sequence length="257" mass="28175">MKMTKNTHSQAVDKQFGSQAQNYLTSAVHAQGADLQRLAVLLTPYPDAQVIDLGCGAGHASFAAARVVKSVIAYDLSAQMLDVVAHAAKEKQLENITVRQGVAESLPFVSASADIIISRYSAHHWHDVGQALREVARVLKPGGKFIMMDVVSPGHPLLDIYLQTVEVLRDTSHVRNYSPGEWLEMASGAGLIAGEVTTDRLPLEFTSWIARMRTPEHFALAIRELQKVMSDEVVRHFEIQPDGTFTSDIMMLVATKG</sequence>
<keyword evidence="6" id="KW-1185">Reference proteome</keyword>
<accession>A0A2L1US41</accession>
<dbReference type="PANTHER" id="PTHR44942">
    <property type="entry name" value="METHYLTRANSF_11 DOMAIN-CONTAINING PROTEIN"/>
    <property type="match status" value="1"/>
</dbReference>
<dbReference type="SUPFAM" id="SSF53335">
    <property type="entry name" value="S-adenosyl-L-methionine-dependent methyltransferases"/>
    <property type="match status" value="1"/>
</dbReference>
<evidence type="ECO:0000313" key="6">
    <source>
        <dbReference type="Proteomes" id="UP000239197"/>
    </source>
</evidence>
<evidence type="ECO:0000256" key="2">
    <source>
        <dbReference type="ARBA" id="ARBA00022603"/>
    </source>
</evidence>